<accession>A0A7J6GC91</accession>
<keyword evidence="3" id="KW-1185">Reference proteome</keyword>
<dbReference type="EMBL" id="JAATIQ010000119">
    <property type="protein sequence ID" value="KAF4380544.1"/>
    <property type="molecule type" value="Genomic_DNA"/>
</dbReference>
<dbReference type="Proteomes" id="UP000583929">
    <property type="component" value="Unassembled WGS sequence"/>
</dbReference>
<protein>
    <submittedName>
        <fullName evidence="2">Uncharacterized protein</fullName>
    </submittedName>
</protein>
<evidence type="ECO:0000313" key="3">
    <source>
        <dbReference type="Proteomes" id="UP000583929"/>
    </source>
</evidence>
<proteinExistence type="predicted"/>
<comment type="caution">
    <text evidence="2">The sequence shown here is derived from an EMBL/GenBank/DDBJ whole genome shotgun (WGS) entry which is preliminary data.</text>
</comment>
<dbReference type="AlphaFoldDB" id="A0A7J6GC91"/>
<keyword evidence="1" id="KW-0732">Signal</keyword>
<reference evidence="2 3" key="1">
    <citation type="journal article" date="2020" name="bioRxiv">
        <title>Sequence and annotation of 42 cannabis genomes reveals extensive copy number variation in cannabinoid synthesis and pathogen resistance genes.</title>
        <authorList>
            <person name="Mckernan K.J."/>
            <person name="Helbert Y."/>
            <person name="Kane L.T."/>
            <person name="Ebling H."/>
            <person name="Zhang L."/>
            <person name="Liu B."/>
            <person name="Eaton Z."/>
            <person name="Mclaughlin S."/>
            <person name="Kingan S."/>
            <person name="Baybayan P."/>
            <person name="Concepcion G."/>
            <person name="Jordan M."/>
            <person name="Riva A."/>
            <person name="Barbazuk W."/>
            <person name="Harkins T."/>
        </authorList>
    </citation>
    <scope>NUCLEOTIDE SEQUENCE [LARGE SCALE GENOMIC DNA]</scope>
    <source>
        <strain evidence="3">cv. Jamaican Lion 4</strain>
        <tissue evidence="2">Leaf</tissue>
    </source>
</reference>
<evidence type="ECO:0000313" key="2">
    <source>
        <dbReference type="EMBL" id="KAF4380544.1"/>
    </source>
</evidence>
<evidence type="ECO:0000256" key="1">
    <source>
        <dbReference type="SAM" id="SignalP"/>
    </source>
</evidence>
<sequence>MVWSVELVFTCGLVMSNAWDKQTRRRSFNAYKKFKKETSYKANELYYYGRGTRLVKENVKLKERLQAQDEKLHCNKRQLTNDLIELEMKDHDIAHDMDWLSIHQLLKLFHWFPHRQKELRTYRFQFTLERKREKKNRAPTVFKLQ</sequence>
<feature type="signal peptide" evidence="1">
    <location>
        <begin position="1"/>
        <end position="18"/>
    </location>
</feature>
<feature type="chain" id="PRO_5029449199" evidence="1">
    <location>
        <begin position="19"/>
        <end position="145"/>
    </location>
</feature>
<name>A0A7J6GC91_CANSA</name>
<gene>
    <name evidence="2" type="ORF">G4B88_027635</name>
</gene>
<dbReference type="Pfam" id="PF08284">
    <property type="entry name" value="RVP_2"/>
    <property type="match status" value="1"/>
</dbReference>
<organism evidence="2 3">
    <name type="scientific">Cannabis sativa</name>
    <name type="common">Hemp</name>
    <name type="synonym">Marijuana</name>
    <dbReference type="NCBI Taxonomy" id="3483"/>
    <lineage>
        <taxon>Eukaryota</taxon>
        <taxon>Viridiplantae</taxon>
        <taxon>Streptophyta</taxon>
        <taxon>Embryophyta</taxon>
        <taxon>Tracheophyta</taxon>
        <taxon>Spermatophyta</taxon>
        <taxon>Magnoliopsida</taxon>
        <taxon>eudicotyledons</taxon>
        <taxon>Gunneridae</taxon>
        <taxon>Pentapetalae</taxon>
        <taxon>rosids</taxon>
        <taxon>fabids</taxon>
        <taxon>Rosales</taxon>
        <taxon>Cannabaceae</taxon>
        <taxon>Cannabis</taxon>
    </lineage>
</organism>